<keyword evidence="6 7" id="KW-0472">Membrane</keyword>
<gene>
    <name evidence="9" type="ORF">Cme02nite_75800</name>
</gene>
<feature type="transmembrane region" description="Helical" evidence="7">
    <location>
        <begin position="279"/>
        <end position="305"/>
    </location>
</feature>
<evidence type="ECO:0000259" key="8">
    <source>
        <dbReference type="PROSITE" id="PS50156"/>
    </source>
</evidence>
<proteinExistence type="inferred from homology"/>
<dbReference type="PANTHER" id="PTHR33406">
    <property type="entry name" value="MEMBRANE PROTEIN MJ1562-RELATED"/>
    <property type="match status" value="1"/>
</dbReference>
<accession>A0A8J3PK69</accession>
<evidence type="ECO:0000313" key="9">
    <source>
        <dbReference type="EMBL" id="GIG19248.1"/>
    </source>
</evidence>
<feature type="transmembrane region" description="Helical" evidence="7">
    <location>
        <begin position="347"/>
        <end position="367"/>
    </location>
</feature>
<dbReference type="PANTHER" id="PTHR33406:SF11">
    <property type="entry name" value="MEMBRANE PROTEIN SCO6666-RELATED"/>
    <property type="match status" value="1"/>
</dbReference>
<dbReference type="PROSITE" id="PS50156">
    <property type="entry name" value="SSD"/>
    <property type="match status" value="1"/>
</dbReference>
<feature type="domain" description="SSD" evidence="8">
    <location>
        <begin position="179"/>
        <end position="304"/>
    </location>
</feature>
<name>A0A8J3PK69_9ACTN</name>
<evidence type="ECO:0000256" key="1">
    <source>
        <dbReference type="ARBA" id="ARBA00004651"/>
    </source>
</evidence>
<evidence type="ECO:0000256" key="3">
    <source>
        <dbReference type="ARBA" id="ARBA00022475"/>
    </source>
</evidence>
<dbReference type="GO" id="GO:0005886">
    <property type="term" value="C:plasma membrane"/>
    <property type="evidence" value="ECO:0007669"/>
    <property type="project" value="UniProtKB-SubCell"/>
</dbReference>
<sequence>MAILWLLLAIAGATAIDPLFGNMGDTNQMKGTEGSHARDAIVAEIDHGVEFIALVEGGNAQAATEPLKSAVSDMRAVEGVKEVSDPQVSPDGTTIAVFVTLAKAESQQKPFQAATGRLEQAVAQISGAKVTYGGGDLIGEQANAQVEEDLNNAEMLSLPITLIVLLFVFGGIVAAGLPVATAIATMLGAFGLLLGFSTVVDLDANVITVVTLLGLGLSIDYGLLLVARYREELLNTDDRAEAVRRAWSTAGRTISFSALTVAAALTGLLAFDIPRLKAMAFAGISTAIIAMLVALTLTAAMVKLLGKWIKPSKKELAAKAERGSGVPTAAELEAGRFAKLAGFTQRFPVLVIIGTLAVLAAISLPLLHVNIKVPQLEGLPRSIEAVQVADTVTAKFGQTQQAAVRVVARTDKATLDSYAAKWSSDPSVLRVEKAGSISAGLSTVTFAVHGDGQGQQAQDLVERLRADRPSGVESWVTGDAATLMDLNDRLRSGLPLAVIITVLVMIVLLFLMTGSLIIPIKAVIMNVVTLAATFGVLVAVFQDGVLAGPLDMLNVGGLSPYMIVIVFAFAFGLSMDYEVFLLGRIKEYRDSGVDSNTAVRWGLQRSGRIITSAAALMLIVFAFFAAAKVGQLEQIGLGLFIAVLVDATIVRCVLVPATLALLGRAAWWAPGPLKRLHDRFGLHESAPVAHQDAAEPESDPQLVGSR</sequence>
<feature type="transmembrane region" description="Helical" evidence="7">
    <location>
        <begin position="561"/>
        <end position="582"/>
    </location>
</feature>
<evidence type="ECO:0000256" key="5">
    <source>
        <dbReference type="ARBA" id="ARBA00022989"/>
    </source>
</evidence>
<dbReference type="EMBL" id="BONJ01000051">
    <property type="protein sequence ID" value="GIG19248.1"/>
    <property type="molecule type" value="Genomic_DNA"/>
</dbReference>
<dbReference type="InterPro" id="IPR004869">
    <property type="entry name" value="MMPL_dom"/>
</dbReference>
<feature type="transmembrane region" description="Helical" evidence="7">
    <location>
        <begin position="609"/>
        <end position="627"/>
    </location>
</feature>
<evidence type="ECO:0000256" key="6">
    <source>
        <dbReference type="ARBA" id="ARBA00023136"/>
    </source>
</evidence>
<comment type="caution">
    <text evidence="9">The sequence shown here is derived from an EMBL/GenBank/DDBJ whole genome shotgun (WGS) entry which is preliminary data.</text>
</comment>
<keyword evidence="5 7" id="KW-1133">Transmembrane helix</keyword>
<organism evidence="9 10">
    <name type="scientific">Catellatospora methionotrophica</name>
    <dbReference type="NCBI Taxonomy" id="121620"/>
    <lineage>
        <taxon>Bacteria</taxon>
        <taxon>Bacillati</taxon>
        <taxon>Actinomycetota</taxon>
        <taxon>Actinomycetes</taxon>
        <taxon>Micromonosporales</taxon>
        <taxon>Micromonosporaceae</taxon>
        <taxon>Catellatospora</taxon>
    </lineage>
</organism>
<evidence type="ECO:0000313" key="10">
    <source>
        <dbReference type="Proteomes" id="UP000660339"/>
    </source>
</evidence>
<keyword evidence="4 7" id="KW-0812">Transmembrane</keyword>
<reference evidence="9" key="1">
    <citation type="submission" date="2021-01" db="EMBL/GenBank/DDBJ databases">
        <title>Whole genome shotgun sequence of Catellatospora methionotrophica NBRC 14553.</title>
        <authorList>
            <person name="Komaki H."/>
            <person name="Tamura T."/>
        </authorList>
    </citation>
    <scope>NUCLEOTIDE SEQUENCE</scope>
    <source>
        <strain evidence="9">NBRC 14553</strain>
    </source>
</reference>
<dbReference type="InterPro" id="IPR050545">
    <property type="entry name" value="Mycobact_MmpL"/>
</dbReference>
<keyword evidence="3" id="KW-1003">Cell membrane</keyword>
<feature type="transmembrane region" description="Helical" evidence="7">
    <location>
        <begin position="523"/>
        <end position="541"/>
    </location>
</feature>
<keyword evidence="10" id="KW-1185">Reference proteome</keyword>
<dbReference type="AlphaFoldDB" id="A0A8J3PK69"/>
<feature type="transmembrane region" description="Helical" evidence="7">
    <location>
        <begin position="155"/>
        <end position="175"/>
    </location>
</feature>
<dbReference type="SUPFAM" id="SSF82866">
    <property type="entry name" value="Multidrug efflux transporter AcrB transmembrane domain"/>
    <property type="match status" value="2"/>
</dbReference>
<protein>
    <submittedName>
        <fullName evidence="9">Putative membrane protein</fullName>
    </submittedName>
</protein>
<feature type="transmembrane region" description="Helical" evidence="7">
    <location>
        <begin position="639"/>
        <end position="667"/>
    </location>
</feature>
<dbReference type="Pfam" id="PF03176">
    <property type="entry name" value="MMPL"/>
    <property type="match status" value="2"/>
</dbReference>
<comment type="subcellular location">
    <subcellularLocation>
        <location evidence="1">Cell membrane</location>
        <topology evidence="1">Multi-pass membrane protein</topology>
    </subcellularLocation>
</comment>
<comment type="similarity">
    <text evidence="2">Belongs to the resistance-nodulation-cell division (RND) (TC 2.A.6) family. MmpL subfamily.</text>
</comment>
<feature type="transmembrane region" description="Helical" evidence="7">
    <location>
        <begin position="493"/>
        <end position="511"/>
    </location>
</feature>
<feature type="transmembrane region" description="Helical" evidence="7">
    <location>
        <begin position="254"/>
        <end position="273"/>
    </location>
</feature>
<evidence type="ECO:0000256" key="4">
    <source>
        <dbReference type="ARBA" id="ARBA00022692"/>
    </source>
</evidence>
<dbReference type="InterPro" id="IPR000731">
    <property type="entry name" value="SSD"/>
</dbReference>
<dbReference type="Gene3D" id="1.20.1640.10">
    <property type="entry name" value="Multidrug efflux transporter AcrB transmembrane domain"/>
    <property type="match status" value="2"/>
</dbReference>
<dbReference type="Proteomes" id="UP000660339">
    <property type="component" value="Unassembled WGS sequence"/>
</dbReference>
<evidence type="ECO:0000256" key="2">
    <source>
        <dbReference type="ARBA" id="ARBA00010157"/>
    </source>
</evidence>
<evidence type="ECO:0000256" key="7">
    <source>
        <dbReference type="SAM" id="Phobius"/>
    </source>
</evidence>
<dbReference type="RefSeq" id="WP_239087075.1">
    <property type="nucleotide sequence ID" value="NZ_BAAATT010000018.1"/>
</dbReference>
<feature type="transmembrane region" description="Helical" evidence="7">
    <location>
        <begin position="206"/>
        <end position="227"/>
    </location>
</feature>